<dbReference type="PANTHER" id="PTHR13817">
    <property type="entry name" value="TITIN"/>
    <property type="match status" value="1"/>
</dbReference>
<evidence type="ECO:0000259" key="3">
    <source>
        <dbReference type="PROSITE" id="PS50853"/>
    </source>
</evidence>
<comment type="caution">
    <text evidence="5">The sequence shown here is derived from an EMBL/GenBank/DDBJ whole genome shotgun (WGS) entry which is preliminary data.</text>
</comment>
<protein>
    <submittedName>
        <fullName evidence="5">Exoglucanase B</fullName>
    </submittedName>
</protein>
<dbReference type="Pfam" id="PF11721">
    <property type="entry name" value="Malectin"/>
    <property type="match status" value="3"/>
</dbReference>
<dbReference type="Gene3D" id="3.40.50.1110">
    <property type="entry name" value="SGNH hydrolase"/>
    <property type="match status" value="1"/>
</dbReference>
<name>A0A098LA93_9BACT</name>
<dbReference type="Pfam" id="PF05345">
    <property type="entry name" value="He_PIG"/>
    <property type="match status" value="3"/>
</dbReference>
<dbReference type="Pfam" id="PF17963">
    <property type="entry name" value="Big_9"/>
    <property type="match status" value="5"/>
</dbReference>
<dbReference type="Pfam" id="PF18962">
    <property type="entry name" value="Por_Secre_tail"/>
    <property type="match status" value="1"/>
</dbReference>
<feature type="domain" description="Fibronectin type-III" evidence="3">
    <location>
        <begin position="1502"/>
        <end position="1592"/>
    </location>
</feature>
<dbReference type="InterPro" id="IPR037524">
    <property type="entry name" value="PA14/GLEYA"/>
</dbReference>
<dbReference type="InterPro" id="IPR013783">
    <property type="entry name" value="Ig-like_fold"/>
</dbReference>
<dbReference type="SUPFAM" id="SSF49785">
    <property type="entry name" value="Galactose-binding domain-like"/>
    <property type="match status" value="3"/>
</dbReference>
<feature type="domain" description="Cadherin" evidence="2">
    <location>
        <begin position="2703"/>
        <end position="2837"/>
    </location>
</feature>
<organism evidence="5 6">
    <name type="scientific">Sporocytophaga myxococcoides</name>
    <dbReference type="NCBI Taxonomy" id="153721"/>
    <lineage>
        <taxon>Bacteria</taxon>
        <taxon>Pseudomonadati</taxon>
        <taxon>Bacteroidota</taxon>
        <taxon>Cytophagia</taxon>
        <taxon>Cytophagales</taxon>
        <taxon>Cytophagaceae</taxon>
        <taxon>Sporocytophaga</taxon>
    </lineage>
</organism>
<dbReference type="Gene3D" id="2.60.40.10">
    <property type="entry name" value="Immunoglobulins"/>
    <property type="match status" value="16"/>
</dbReference>
<feature type="domain" description="Fibronectin type-III" evidence="3">
    <location>
        <begin position="980"/>
        <end position="1070"/>
    </location>
</feature>
<dbReference type="EMBL" id="BBLT01000001">
    <property type="protein sequence ID" value="GAL83337.1"/>
    <property type="molecule type" value="Genomic_DNA"/>
</dbReference>
<keyword evidence="6" id="KW-1185">Reference proteome</keyword>
<proteinExistence type="predicted"/>
<evidence type="ECO:0000313" key="6">
    <source>
        <dbReference type="Proteomes" id="UP000030185"/>
    </source>
</evidence>
<feature type="domain" description="Cadherin" evidence="2">
    <location>
        <begin position="2150"/>
        <end position="2251"/>
    </location>
</feature>
<feature type="domain" description="Fibronectin type-III" evidence="3">
    <location>
        <begin position="794"/>
        <end position="882"/>
    </location>
</feature>
<dbReference type="InterPro" id="IPR029058">
    <property type="entry name" value="AB_hydrolase_fold"/>
</dbReference>
<dbReference type="PANTHER" id="PTHR13817:SF166">
    <property type="entry name" value="NEURONAL IGCAM-RELATED"/>
    <property type="match status" value="1"/>
</dbReference>
<dbReference type="eggNOG" id="COG3055">
    <property type="taxonomic scope" value="Bacteria"/>
</dbReference>
<dbReference type="GO" id="GO:0007156">
    <property type="term" value="P:homophilic cell adhesion via plasma membrane adhesion molecules"/>
    <property type="evidence" value="ECO:0007669"/>
    <property type="project" value="InterPro"/>
</dbReference>
<dbReference type="CDD" id="cd11304">
    <property type="entry name" value="Cadherin_repeat"/>
    <property type="match status" value="1"/>
</dbReference>
<dbReference type="PROSITE" id="PS51820">
    <property type="entry name" value="PA14"/>
    <property type="match status" value="1"/>
</dbReference>
<dbReference type="NCBIfam" id="TIGR04183">
    <property type="entry name" value="Por_Secre_tail"/>
    <property type="match status" value="1"/>
</dbReference>
<dbReference type="InterPro" id="IPR011658">
    <property type="entry name" value="PA14_dom"/>
</dbReference>
<feature type="domain" description="Cadherin" evidence="2">
    <location>
        <begin position="2246"/>
        <end position="2342"/>
    </location>
</feature>
<dbReference type="InterPro" id="IPR026444">
    <property type="entry name" value="Secre_tail"/>
</dbReference>
<dbReference type="eggNOG" id="COG3386">
    <property type="taxonomic scope" value="Bacteria"/>
</dbReference>
<dbReference type="SUPFAM" id="SSF49265">
    <property type="entry name" value="Fibronectin type III"/>
    <property type="match status" value="3"/>
</dbReference>
<dbReference type="Proteomes" id="UP000030185">
    <property type="component" value="Unassembled WGS sequence"/>
</dbReference>
<dbReference type="SUPFAM" id="SSF52266">
    <property type="entry name" value="SGNH hydrolase"/>
    <property type="match status" value="1"/>
</dbReference>
<feature type="domain" description="Cadherin" evidence="2">
    <location>
        <begin position="2063"/>
        <end position="2152"/>
    </location>
</feature>
<dbReference type="Pfam" id="PF00041">
    <property type="entry name" value="fn3"/>
    <property type="match status" value="1"/>
</dbReference>
<dbReference type="PROSITE" id="PS50853">
    <property type="entry name" value="FN3"/>
    <property type="match status" value="6"/>
</dbReference>
<dbReference type="InterPro" id="IPR022409">
    <property type="entry name" value="PKD/Chitinase_dom"/>
</dbReference>
<dbReference type="SUPFAM" id="SSF53474">
    <property type="entry name" value="alpha/beta-Hydrolases"/>
    <property type="match status" value="1"/>
</dbReference>
<dbReference type="Gene3D" id="2.60.120.380">
    <property type="match status" value="1"/>
</dbReference>
<feature type="domain" description="PA14" evidence="4">
    <location>
        <begin position="643"/>
        <end position="779"/>
    </location>
</feature>
<dbReference type="GO" id="GO:0016788">
    <property type="term" value="F:hydrolase activity, acting on ester bonds"/>
    <property type="evidence" value="ECO:0007669"/>
    <property type="project" value="UniProtKB-ARBA"/>
</dbReference>
<dbReference type="SMART" id="SM00089">
    <property type="entry name" value="PKD"/>
    <property type="match status" value="8"/>
</dbReference>
<feature type="domain" description="Fibronectin type-III" evidence="3">
    <location>
        <begin position="561"/>
        <end position="646"/>
    </location>
</feature>
<sequence length="3153" mass="337338">MKKFLFLILFLLGIGIIHSKAQYSAISWSWNTKAFDSLFFKGSAAVENYTMPYRLLKPQTYNPLDQGTRYPLVIMLHGKGEGMGTDCSTQRGINICQLGWGGKMELDSVGKYPAFYVHPQTFGGGWSSSDGSGDYTVNPERPMAVLIELLDYLFRTYPVDLNRVYIHGLSGGGQGVWEMLFRFPGLFAATSPHSATGNLYLAQNIIYNPIWTVQGQTDTNPRPENSIKMMDSLRKYGASPILTYDAALNKQVWPAVSNVAGNPIYTYVPNVGHDAWTTLYNSPVWLKWMFSQSKLKIKVWNNGDLGICQNANDSRLLGISPGYEEYEWRKDGMVIANSNSHTYTATEPGAYSVRFKKKQYYFSGASVWTDWSEPVNIIFKAPTSPVTIIQLSSTALPSLDGKTSVTLNAPSGYSYLWSTGATTQNLTTSTAGTYTVRVTSPNGCQSVPSAPVIVTVGNQPNRPAAPENLTAVGISTRKIKLFWEDKSNDESGFEIYHATAPGGPYVFRKLVASNTVTYEDDQLIQNKTYYYKIRAINNNGGSSYSLEKYAKTSPDNIIPTTPLNLTITAKTSTSVSLSWTGSTDNYGLSKYLIYANNTVVAEANASPFTVTNLNRDTYYAITVRALDNAGLLSNPSNQVSFSTNMPGLDYSYYEGNWSMLPDFSTLTPVKTGSISTFSLSPKIKSDYFGFRFTGYINITTAGTYTFYTNSDDGSKLYINNNLIVNNDGAHAPQERSGTVNLPVGKHAIRVDFFEIGGGEQCDVSYSGPGVSKMIIPSSVLFTGTGATSSTPPAAISSLSAAAVSSSKIKVTWTNSAPNVNFELYRTNSGGTTNTLIYTGNALTYTDFGLNASTKYYYKVKSITPTGETAYPTIVNATTTAKPVAPSAPGALAAEVLSYSQVKLTWTDSNNEDYFVIERSEFNSNNFTAIDSVSANTLTYTNTDAYSNTSFYYRVRAKNDGGYSGYTSIVNAVTAKNIPQVPTNLSSDVKSALKINLSWTDNATNEDGFILERSSDINSGYVVLATLPANTTTYTDKGVEGATYYYRWKSFNAHDGISEYSAVLTVLVPQAPYAPNAGSWRIAADEAADNGGDANFITALKNKQDYLTSLTVAPGATRTVSVKLPALSNDGMFVFNIENNIESVPVTAFTSDNSTNGVDGNWTAVTSPYVSSYENDLQKFDIPQAYGGKWIRLSFKNNFTGNVRLKEFGLYQFSQTGRDNYFLICGASIEEAWGSHNEVKKEIEAAFPGQGYEPVIFNISVSGQNVGGLASTIDAILARHPHASYVFIHQGGNNVTPKRPFQYSDFYSTYTKNQFVGQFNKIAESIINAGKLPFFSRISYRDYKTEPKVNGGLNQEVGSLPFNILMDDLIKKYSPELYDFAEKKGRIDMYELTLNNQGLLTPYDGIHPLVGQTDKYIKFFVNTAVKYIYKGVWNTPVPYTEFVPNLHAKATTAVEAAEYSYKGIDWYNARILTEQIGNSSVRVPLLQRLEAIDTNYIPAVPVIANDVVASAVSYNKINLNWSDLSNNELGYEVYRSATPEGTYARIFVSAKNVTSYTDSTLNQTTTYYYKLKGFNKGGASVFSNIASATTPVKPFINTPPTFTAIVNPTVKEANTLVIPIKTNDVDPDQITLKGYGIPAFATFVDDLNGSGRIIVNPGLSDAGTYNISLTSNDGQGGKDSISFVLTVINNVIETTVHKLHTGGPAISTPPFDWAADTKEAPSPYLDPATQNLTQTFTFNAVNNTDAPNAIYSMYRYVQNNVPLQYNFPVSSGYYKVKLYFWARVTGVGQRVMNVKLEGTQMLTNFDVYAEGGNDPIMKTLYVNVTDGILDLDILRVTGNSVISGVEIVKVEEPAPNHNPVIDPIADLFLNISNSANISINTSDADGDIASLSVSGLPAFATFTNNENGTGNIIFNPSVEYVGNYVIVVTANDNKNGIATKAFTVNVSTTVPENHNPVIATVDPQTVTIPNVLTFGVSATDQDADPLTLSVTGLPSFATFTDNGNGTGSVTVTPGTNDAGVYTFSLTAADNKGGAVIQEISITVNPAPNQNPVIAPIAPQAVIIPNTLILGLSATDADGDAIALSVNDLPSFATFTDNLNGTGSLILNPSAGSEGAYEITLTATDSKGGTATQIILITVNAAAVNNNPVIAPVALQTVTIPNSLSIGVFATDADGDAITLSVSDLPSFAVFTDSTNGKGSIVLNPATGNEGAYEVSLTAIDNKGGTATQLISITVNAAPVNHNPVIALIEPQTVTIPNSLAIGVSATDADGDAITLSVSDLPSFAVFTDSTNGKGSIIVNPVLSTEGVYSLILTATDSKGGTSSQTITITVNAPSVPVNHSPVLTSVPAQTVTAPNTLSVGISSSDQDGDVITLTATDLPSFAVFTDNGNGTGSLVFNPLVSNAGNYNVTITAIDSKGASSNIVVALTVQAPVQSDIIVYRVNAGGTVITDAVLDWATDTKNLPSPYLDLIENSTNLVSGSATYSGVNTTGAPNNIFGYYRYSTTLPLQYNFPVTNGTYKVTLYFIPKVAAAGNRVARVMLEGIAAGPNIDYYAEAGGDLPFKKTYQVNVTDGVLDFDLVRVSNNPTLSGIEVVSVGGGTPVNHNPVIASIGMQSVTVPASLTVNVSAMDQDGDAITLSVSGLPSFANFTDNLNGTGTIVANPGTSHAGTYNLVLTATDSHGGTATQNFSIVVNVPVNHNPVLAAVAPQTVTIPNSLTIGVSATDEDGDLITLSVSNLPSFAVFTDNANGTGSILVNPSSNTEGLYNVTVTASDVHGALVSQVITIIVNSAGAPVNHNPVIASIGSQSIIAPNTLVIPVSAVDQDGDVITLSVSNLPAFATFTDSLNGKGGIVVAPFVSNAGTYNLTIVATDSKGASSSLVFSITVSAPVVADQIIYRVNAGGSVITDPVFNWSVDTKNSPSAYLDLVTNTTNLVSGSATYSGINNTDAPNDLFGYYRYSTTLPLEYNFPVVNGNYKVKLYFKPNVANLKNRVASIALEDVVVAQNMDYYGEGGGDLPFQKTYVVQVNDGVLNFDLIRVTNNPSLYGIEILATSENPPVRFAQFASSSAISNNLNVSFSPNPASDILNVEFNEEIDQPVKLSMIDEMGKVAFEIPAETYSMGAVRLDLSNLIPGMYLLNIITEDGKNKILKVIKR</sequence>
<dbReference type="OrthoDB" id="9803616at2"/>
<dbReference type="InterPro" id="IPR015919">
    <property type="entry name" value="Cadherin-like_sf"/>
</dbReference>
<feature type="domain" description="Fibronectin type-III" evidence="3">
    <location>
        <begin position="887"/>
        <end position="976"/>
    </location>
</feature>
<reference evidence="5 6" key="1">
    <citation type="submission" date="2014-09" db="EMBL/GenBank/DDBJ databases">
        <title>Sporocytophaga myxococcoides PG-01 genome sequencing.</title>
        <authorList>
            <person name="Liu L."/>
            <person name="Gao P.J."/>
            <person name="Chen G.J."/>
            <person name="Wang L.S."/>
        </authorList>
    </citation>
    <scope>NUCLEOTIDE SEQUENCE [LARGE SCALE GENOMIC DNA]</scope>
    <source>
        <strain evidence="5 6">PG-01</strain>
    </source>
</reference>
<dbReference type="InterPro" id="IPR036514">
    <property type="entry name" value="SGNH_hydro_sf"/>
</dbReference>
<gene>
    <name evidence="5" type="ORF">MYP_563</name>
</gene>
<dbReference type="InterPro" id="IPR006644">
    <property type="entry name" value="Cadg"/>
</dbReference>
<evidence type="ECO:0000259" key="4">
    <source>
        <dbReference type="PROSITE" id="PS51820"/>
    </source>
</evidence>
<dbReference type="InterPro" id="IPR050964">
    <property type="entry name" value="Striated_Muscle_Regulatory"/>
</dbReference>
<dbReference type="InterPro" id="IPR003961">
    <property type="entry name" value="FN3_dom"/>
</dbReference>
<dbReference type="InterPro" id="IPR036116">
    <property type="entry name" value="FN3_sf"/>
</dbReference>
<evidence type="ECO:0000256" key="1">
    <source>
        <dbReference type="ARBA" id="ARBA00022737"/>
    </source>
</evidence>
<dbReference type="STRING" id="153721.MYP_563"/>
<dbReference type="GO" id="GO:0005509">
    <property type="term" value="F:calcium ion binding"/>
    <property type="evidence" value="ECO:0007669"/>
    <property type="project" value="InterPro"/>
</dbReference>
<dbReference type="SUPFAM" id="SSF49313">
    <property type="entry name" value="Cadherin-like"/>
    <property type="match status" value="9"/>
</dbReference>
<dbReference type="Gene3D" id="2.60.120.430">
    <property type="entry name" value="Galactose-binding lectin"/>
    <property type="match status" value="3"/>
</dbReference>
<dbReference type="CDD" id="cd00063">
    <property type="entry name" value="FN3"/>
    <property type="match status" value="5"/>
</dbReference>
<dbReference type="RefSeq" id="WP_045458036.1">
    <property type="nucleotide sequence ID" value="NZ_BBLT01000001.1"/>
</dbReference>
<dbReference type="eggNOG" id="COG4099">
    <property type="taxonomic scope" value="Bacteria"/>
</dbReference>
<dbReference type="SMART" id="SM00736">
    <property type="entry name" value="CADG"/>
    <property type="match status" value="8"/>
</dbReference>
<dbReference type="eggNOG" id="COG4733">
    <property type="taxonomic scope" value="Bacteria"/>
</dbReference>
<dbReference type="Gene3D" id="3.40.50.1820">
    <property type="entry name" value="alpha/beta hydrolase"/>
    <property type="match status" value="1"/>
</dbReference>
<feature type="domain" description="Fibronectin type-III" evidence="3">
    <location>
        <begin position="465"/>
        <end position="555"/>
    </location>
</feature>
<dbReference type="SMART" id="SM00060">
    <property type="entry name" value="FN3"/>
    <property type="match status" value="7"/>
</dbReference>
<dbReference type="SMART" id="SM00758">
    <property type="entry name" value="PA14"/>
    <property type="match status" value="1"/>
</dbReference>
<dbReference type="PROSITE" id="PS50268">
    <property type="entry name" value="CADHERIN_2"/>
    <property type="match status" value="4"/>
</dbReference>
<evidence type="ECO:0000259" key="2">
    <source>
        <dbReference type="PROSITE" id="PS50268"/>
    </source>
</evidence>
<dbReference type="GO" id="GO:0016020">
    <property type="term" value="C:membrane"/>
    <property type="evidence" value="ECO:0007669"/>
    <property type="project" value="InterPro"/>
</dbReference>
<dbReference type="Pfam" id="PF07691">
    <property type="entry name" value="PA14"/>
    <property type="match status" value="1"/>
</dbReference>
<dbReference type="eggNOG" id="COG2373">
    <property type="taxonomic scope" value="Bacteria"/>
</dbReference>
<dbReference type="InterPro" id="IPR021720">
    <property type="entry name" value="Malectin_dom"/>
</dbReference>
<accession>A0A098LA93</accession>
<dbReference type="InterPro" id="IPR002126">
    <property type="entry name" value="Cadherin-like_dom"/>
</dbReference>
<evidence type="ECO:0000313" key="5">
    <source>
        <dbReference type="EMBL" id="GAL83337.1"/>
    </source>
</evidence>
<dbReference type="InterPro" id="IPR008979">
    <property type="entry name" value="Galactose-bd-like_sf"/>
</dbReference>
<keyword evidence="1" id="KW-0677">Repeat</keyword>